<protein>
    <submittedName>
        <fullName evidence="1">Uncharacterized protein</fullName>
    </submittedName>
</protein>
<gene>
    <name evidence="1" type="ORF">SETTUDRAFT_28372</name>
</gene>
<keyword evidence="2" id="KW-1185">Reference proteome</keyword>
<reference evidence="1 2" key="2">
    <citation type="journal article" date="2013" name="PLoS Genet.">
        <title>Comparative genome structure, secondary metabolite, and effector coding capacity across Cochliobolus pathogens.</title>
        <authorList>
            <person name="Condon B.J."/>
            <person name="Leng Y."/>
            <person name="Wu D."/>
            <person name="Bushley K.E."/>
            <person name="Ohm R.A."/>
            <person name="Otillar R."/>
            <person name="Martin J."/>
            <person name="Schackwitz W."/>
            <person name="Grimwood J."/>
            <person name="MohdZainudin N."/>
            <person name="Xue C."/>
            <person name="Wang R."/>
            <person name="Manning V.A."/>
            <person name="Dhillon B."/>
            <person name="Tu Z.J."/>
            <person name="Steffenson B.J."/>
            <person name="Salamov A."/>
            <person name="Sun H."/>
            <person name="Lowry S."/>
            <person name="LaButti K."/>
            <person name="Han J."/>
            <person name="Copeland A."/>
            <person name="Lindquist E."/>
            <person name="Barry K."/>
            <person name="Schmutz J."/>
            <person name="Baker S.E."/>
            <person name="Ciuffetti L.M."/>
            <person name="Grigoriev I.V."/>
            <person name="Zhong S."/>
            <person name="Turgeon B.G."/>
        </authorList>
    </citation>
    <scope>NUCLEOTIDE SEQUENCE [LARGE SCALE GENOMIC DNA]</scope>
    <source>
        <strain evidence="2">28A</strain>
    </source>
</reference>
<dbReference type="HOGENOM" id="CLU_1428798_0_0_1"/>
<dbReference type="Proteomes" id="UP000016935">
    <property type="component" value="Unassembled WGS sequence"/>
</dbReference>
<organism evidence="1 2">
    <name type="scientific">Exserohilum turcicum (strain 28A)</name>
    <name type="common">Northern leaf blight fungus</name>
    <name type="synonym">Setosphaeria turcica</name>
    <dbReference type="NCBI Taxonomy" id="671987"/>
    <lineage>
        <taxon>Eukaryota</taxon>
        <taxon>Fungi</taxon>
        <taxon>Dikarya</taxon>
        <taxon>Ascomycota</taxon>
        <taxon>Pezizomycotina</taxon>
        <taxon>Dothideomycetes</taxon>
        <taxon>Pleosporomycetidae</taxon>
        <taxon>Pleosporales</taxon>
        <taxon>Pleosporineae</taxon>
        <taxon>Pleosporaceae</taxon>
        <taxon>Exserohilum</taxon>
    </lineage>
</organism>
<sequence length="190" mass="22559">MRSAERPLGFLDLSAAPKPHLQLHYRNTKCKIVPLLVETFAPASPKSYADRVWKIFALAQTSRQIRAEFGPLWMRNTAIRFGSFWDLKQFIYIFMPNRADRKHLLKMFEITWEHRIEDHRKLHITPLLRDDYSVVRPGMGDEEYNREQFFHDQMDYMNVVSELSQTANEAWLNNLRERKMSVFLSIDIVG</sequence>
<name>R0KAA0_EXST2</name>
<proteinExistence type="predicted"/>
<dbReference type="EMBL" id="KB908593">
    <property type="protein sequence ID" value="EOA86359.1"/>
    <property type="molecule type" value="Genomic_DNA"/>
</dbReference>
<dbReference type="GeneID" id="19403240"/>
<reference evidence="1 2" key="1">
    <citation type="journal article" date="2012" name="PLoS Pathog.">
        <title>Diverse lifestyles and strategies of plant pathogenesis encoded in the genomes of eighteen Dothideomycetes fungi.</title>
        <authorList>
            <person name="Ohm R.A."/>
            <person name="Feau N."/>
            <person name="Henrissat B."/>
            <person name="Schoch C.L."/>
            <person name="Horwitz B.A."/>
            <person name="Barry K.W."/>
            <person name="Condon B.J."/>
            <person name="Copeland A.C."/>
            <person name="Dhillon B."/>
            <person name="Glaser F."/>
            <person name="Hesse C.N."/>
            <person name="Kosti I."/>
            <person name="LaButti K."/>
            <person name="Lindquist E.A."/>
            <person name="Lucas S."/>
            <person name="Salamov A.A."/>
            <person name="Bradshaw R.E."/>
            <person name="Ciuffetti L."/>
            <person name="Hamelin R.C."/>
            <person name="Kema G.H.J."/>
            <person name="Lawrence C."/>
            <person name="Scott J.A."/>
            <person name="Spatafora J.W."/>
            <person name="Turgeon B.G."/>
            <person name="de Wit P.J.G.M."/>
            <person name="Zhong S."/>
            <person name="Goodwin S.B."/>
            <person name="Grigoriev I.V."/>
        </authorList>
    </citation>
    <scope>NUCLEOTIDE SEQUENCE [LARGE SCALE GENOMIC DNA]</scope>
    <source>
        <strain evidence="2">28A</strain>
    </source>
</reference>
<evidence type="ECO:0000313" key="1">
    <source>
        <dbReference type="EMBL" id="EOA86359.1"/>
    </source>
</evidence>
<dbReference type="RefSeq" id="XP_008025891.1">
    <property type="nucleotide sequence ID" value="XM_008027700.1"/>
</dbReference>
<dbReference type="OrthoDB" id="3801367at2759"/>
<accession>R0KAA0</accession>
<dbReference type="AlphaFoldDB" id="R0KAA0"/>
<evidence type="ECO:0000313" key="2">
    <source>
        <dbReference type="Proteomes" id="UP000016935"/>
    </source>
</evidence>